<dbReference type="PANTHER" id="PTHR33164:SF105">
    <property type="entry name" value="TRANSCRIPTIONAL REPRESSOR PROTEIN-RELATED"/>
    <property type="match status" value="1"/>
</dbReference>
<reference evidence="3" key="2">
    <citation type="journal article" date="2016" name="Genome Announc.">
        <title>Draft Genome Sequences of Two Novel Amoeba-Resistant Intranuclear Bacteria, 'Candidatus Berkiella cookevillensis' and 'Candidatus Berkiella aquae'.</title>
        <authorList>
            <person name="Mehari Y.T."/>
            <person name="Arivett B.A."/>
            <person name="Farone A.L."/>
            <person name="Gunderson J.H."/>
            <person name="Farone M.B."/>
        </authorList>
    </citation>
    <scope>NUCLEOTIDE SEQUENCE</scope>
    <source>
        <strain evidence="3">CC99</strain>
    </source>
</reference>
<dbReference type="PATRIC" id="fig|1590042.3.peg.797"/>
<proteinExistence type="predicted"/>
<dbReference type="GO" id="GO:0003700">
    <property type="term" value="F:DNA-binding transcription factor activity"/>
    <property type="evidence" value="ECO:0007669"/>
    <property type="project" value="InterPro"/>
</dbReference>
<evidence type="ECO:0000259" key="1">
    <source>
        <dbReference type="PROSITE" id="PS50995"/>
    </source>
</evidence>
<dbReference type="SMART" id="SM00347">
    <property type="entry name" value="HTH_MARR"/>
    <property type="match status" value="1"/>
</dbReference>
<dbReference type="EMBL" id="LKHV01000003">
    <property type="protein sequence ID" value="KRG19254.1"/>
    <property type="molecule type" value="Genomic_DNA"/>
</dbReference>
<dbReference type="InterPro" id="IPR036390">
    <property type="entry name" value="WH_DNA-bd_sf"/>
</dbReference>
<gene>
    <name evidence="2" type="ORF">CC99x_00776</name>
    <name evidence="3" type="ORF">CC99x_008110</name>
</gene>
<dbReference type="RefSeq" id="WP_057623883.1">
    <property type="nucleotide sequence ID" value="NZ_LKHV02000001.1"/>
</dbReference>
<keyword evidence="4" id="KW-1185">Reference proteome</keyword>
<evidence type="ECO:0000313" key="4">
    <source>
        <dbReference type="Proteomes" id="UP000051494"/>
    </source>
</evidence>
<dbReference type="GO" id="GO:0006950">
    <property type="term" value="P:response to stress"/>
    <property type="evidence" value="ECO:0007669"/>
    <property type="project" value="TreeGrafter"/>
</dbReference>
<evidence type="ECO:0000313" key="3">
    <source>
        <dbReference type="EMBL" id="MCS5708868.1"/>
    </source>
</evidence>
<dbReference type="SUPFAM" id="SSF46785">
    <property type="entry name" value="Winged helix' DNA-binding domain"/>
    <property type="match status" value="1"/>
</dbReference>
<dbReference type="EMBL" id="LKHV02000001">
    <property type="protein sequence ID" value="MCS5708868.1"/>
    <property type="molecule type" value="Genomic_DNA"/>
</dbReference>
<dbReference type="PROSITE" id="PS50995">
    <property type="entry name" value="HTH_MARR_2"/>
    <property type="match status" value="1"/>
</dbReference>
<reference evidence="3" key="3">
    <citation type="submission" date="2021-06" db="EMBL/GenBank/DDBJ databases">
        <title>Genomic Description and Analysis of Intracellular Bacteria, Candidatus Berkiella cookevillensis and Candidatus Berkiella aquae.</title>
        <authorList>
            <person name="Kidane D.T."/>
            <person name="Mehari Y.T."/>
            <person name="Rice F.C."/>
            <person name="Arivett B.A."/>
            <person name="Farone A.L."/>
            <person name="Berk S.G."/>
            <person name="Farone M.B."/>
        </authorList>
    </citation>
    <scope>NUCLEOTIDE SEQUENCE</scope>
    <source>
        <strain evidence="3">CC99</strain>
    </source>
</reference>
<feature type="domain" description="HTH marR-type" evidence="1">
    <location>
        <begin position="14"/>
        <end position="150"/>
    </location>
</feature>
<comment type="caution">
    <text evidence="2">The sequence shown here is derived from an EMBL/GenBank/DDBJ whole genome shotgun (WGS) entry which is preliminary data.</text>
</comment>
<dbReference type="Gene3D" id="1.10.10.10">
    <property type="entry name" value="Winged helix-like DNA-binding domain superfamily/Winged helix DNA-binding domain"/>
    <property type="match status" value="1"/>
</dbReference>
<protein>
    <submittedName>
        <fullName evidence="3">MarR family winged helix-turn-helix transcriptional regulator</fullName>
    </submittedName>
    <submittedName>
        <fullName evidence="2">Transcriptional repressor MprA</fullName>
    </submittedName>
</protein>
<dbReference type="InterPro" id="IPR000835">
    <property type="entry name" value="HTH_MarR-typ"/>
</dbReference>
<dbReference type="PANTHER" id="PTHR33164">
    <property type="entry name" value="TRANSCRIPTIONAL REGULATOR, MARR FAMILY"/>
    <property type="match status" value="1"/>
</dbReference>
<organism evidence="2">
    <name type="scientific">Candidatus Berkiella cookevillensis</name>
    <dbReference type="NCBI Taxonomy" id="437022"/>
    <lineage>
        <taxon>Bacteria</taxon>
        <taxon>Pseudomonadati</taxon>
        <taxon>Pseudomonadota</taxon>
        <taxon>Gammaproteobacteria</taxon>
        <taxon>Candidatus Berkiellales</taxon>
        <taxon>Candidatus Berkiellaceae</taxon>
        <taxon>Candidatus Berkiella</taxon>
    </lineage>
</organism>
<dbReference type="STRING" id="437022.CC99x_00776"/>
<name>A0A0Q9YFG3_9GAMM</name>
<dbReference type="InterPro" id="IPR036388">
    <property type="entry name" value="WH-like_DNA-bd_sf"/>
</dbReference>
<reference evidence="2" key="1">
    <citation type="submission" date="2015-09" db="EMBL/GenBank/DDBJ databases">
        <title>Draft Genome Sequences of Two Novel Amoeba-resistant Intranuclear Bacteria, Candidatus Berkiella cookevillensis and Candidatus Berkiella aquae.</title>
        <authorList>
            <person name="Mehari Y.T."/>
            <person name="Arivett B.A."/>
            <person name="Farone A.L."/>
            <person name="Gunderson J.H."/>
            <person name="Farone M.B."/>
        </authorList>
    </citation>
    <scope>NUCLEOTIDE SEQUENCE [LARGE SCALE GENOMIC DNA]</scope>
    <source>
        <strain evidence="2">CC99</strain>
    </source>
</reference>
<dbReference type="Proteomes" id="UP000051494">
    <property type="component" value="Unassembled WGS sequence"/>
</dbReference>
<dbReference type="OrthoDB" id="120080at2"/>
<dbReference type="Pfam" id="PF01047">
    <property type="entry name" value="MarR"/>
    <property type="match status" value="1"/>
</dbReference>
<dbReference type="InterPro" id="IPR039422">
    <property type="entry name" value="MarR/SlyA-like"/>
</dbReference>
<dbReference type="AlphaFoldDB" id="A0A0Q9YFG3"/>
<sequence length="150" mass="17127">MEANEPINPKLINPKCSCFNLRKATRAVTQFYDHQLEPAGIRATQFTLLVSLASVSARTLTEMAHTLVMDRTTLTRNLKPLEKLGLIHTIEPRDKRSKAYSLTEQGRATLDKGIPLWHQAQKRIQSALTDERFERILKDMNDITKIISEL</sequence>
<evidence type="ECO:0000313" key="2">
    <source>
        <dbReference type="EMBL" id="KRG19254.1"/>
    </source>
</evidence>
<accession>A0A0Q9YFG3</accession>